<accession>A0ACB9PFB3</accession>
<name>A0ACB9PFB3_BAUVA</name>
<keyword evidence="2" id="KW-1185">Reference proteome</keyword>
<evidence type="ECO:0000313" key="1">
    <source>
        <dbReference type="EMBL" id="KAI4347250.1"/>
    </source>
</evidence>
<evidence type="ECO:0000313" key="2">
    <source>
        <dbReference type="Proteomes" id="UP000828941"/>
    </source>
</evidence>
<comment type="caution">
    <text evidence="1">The sequence shown here is derived from an EMBL/GenBank/DDBJ whole genome shotgun (WGS) entry which is preliminary data.</text>
</comment>
<dbReference type="EMBL" id="CM039429">
    <property type="protein sequence ID" value="KAI4347250.1"/>
    <property type="molecule type" value="Genomic_DNA"/>
</dbReference>
<proteinExistence type="predicted"/>
<organism evidence="1 2">
    <name type="scientific">Bauhinia variegata</name>
    <name type="common">Purple orchid tree</name>
    <name type="synonym">Phanera variegata</name>
    <dbReference type="NCBI Taxonomy" id="167791"/>
    <lineage>
        <taxon>Eukaryota</taxon>
        <taxon>Viridiplantae</taxon>
        <taxon>Streptophyta</taxon>
        <taxon>Embryophyta</taxon>
        <taxon>Tracheophyta</taxon>
        <taxon>Spermatophyta</taxon>
        <taxon>Magnoliopsida</taxon>
        <taxon>eudicotyledons</taxon>
        <taxon>Gunneridae</taxon>
        <taxon>Pentapetalae</taxon>
        <taxon>rosids</taxon>
        <taxon>fabids</taxon>
        <taxon>Fabales</taxon>
        <taxon>Fabaceae</taxon>
        <taxon>Cercidoideae</taxon>
        <taxon>Cercideae</taxon>
        <taxon>Bauhiniinae</taxon>
        <taxon>Bauhinia</taxon>
    </lineage>
</organism>
<gene>
    <name evidence="1" type="ORF">L6164_008078</name>
</gene>
<reference evidence="1 2" key="1">
    <citation type="journal article" date="2022" name="DNA Res.">
        <title>Chromosomal-level genome assembly of the orchid tree Bauhinia variegata (Leguminosae; Cercidoideae) supports the allotetraploid origin hypothesis of Bauhinia.</title>
        <authorList>
            <person name="Zhong Y."/>
            <person name="Chen Y."/>
            <person name="Zheng D."/>
            <person name="Pang J."/>
            <person name="Liu Y."/>
            <person name="Luo S."/>
            <person name="Meng S."/>
            <person name="Qian L."/>
            <person name="Wei D."/>
            <person name="Dai S."/>
            <person name="Zhou R."/>
        </authorList>
    </citation>
    <scope>NUCLEOTIDE SEQUENCE [LARGE SCALE GENOMIC DNA]</scope>
    <source>
        <strain evidence="1">BV-YZ2020</strain>
    </source>
</reference>
<dbReference type="Proteomes" id="UP000828941">
    <property type="component" value="Chromosome 4"/>
</dbReference>
<protein>
    <submittedName>
        <fullName evidence="1">Uncharacterized protein</fullName>
    </submittedName>
</protein>
<sequence>MATVFGPPSFLSLPLTRTPRLCSSSQTPPPVPQPTPPPQPQPPSSESAEAQMSVNSKAEQQKPIKPVSPKTKVESTDWIATSLTRRFGIGAGLAWVAFLAVGVVSEQIKTRLEVSQQEANTRDVGKEEEIVLPNGIRYYELKVGGGASPRLGDLVVIDLMGKIEGSGEVFVNTFEAKKPLALVMGSRPYSKGVCEGIEYVLRSMKAGGKRRVIVPPTLGFGENGADLGSGLQIPPNVTLEYIVEVDKVSIAPA</sequence>